<name>A0A9D3V5U7_9ROSI</name>
<sequence>MESIRRQCGFLNGIDVEAVDMRGGLSLGWKKGERIREERQMATFNEALEYCEIYNLGFFEQWYSCKRGRLVDNNIREILDRGVANTEWWNLFPRHEEEFRPQRRPRQGDLLSPYLFFICTEVDSVLFGEASGEGVYNMKCVIQEYKKISDQLVNFDKLLIYLSGNVDLETQEQMGRFLGVRISNNPERYLGLPTMGARQLFEEGMGWQIGNGDLVNILNNSWLPGPGNGRIKCQNMDIRFIQVSDLIDKETNTWKQDIIRSLFGEEQLKCILTIPLASSRPRDALMWRGDNTGYIQKRATTDGLLQRGY</sequence>
<comment type="caution">
    <text evidence="1">The sequence shown here is derived from an EMBL/GenBank/DDBJ whole genome shotgun (WGS) entry which is preliminary data.</text>
</comment>
<dbReference type="Proteomes" id="UP000828251">
    <property type="component" value="Unassembled WGS sequence"/>
</dbReference>
<evidence type="ECO:0000313" key="2">
    <source>
        <dbReference type="Proteomes" id="UP000828251"/>
    </source>
</evidence>
<proteinExistence type="predicted"/>
<dbReference type="AlphaFoldDB" id="A0A9D3V5U7"/>
<evidence type="ECO:0000313" key="1">
    <source>
        <dbReference type="EMBL" id="KAH1072867.1"/>
    </source>
</evidence>
<gene>
    <name evidence="1" type="ORF">J1N35_025195</name>
</gene>
<dbReference type="OrthoDB" id="1001780at2759"/>
<accession>A0A9D3V5U7</accession>
<protein>
    <submittedName>
        <fullName evidence="1">Uncharacterized protein</fullName>
    </submittedName>
</protein>
<dbReference type="EMBL" id="JAIQCV010000008">
    <property type="protein sequence ID" value="KAH1072867.1"/>
    <property type="molecule type" value="Genomic_DNA"/>
</dbReference>
<keyword evidence="2" id="KW-1185">Reference proteome</keyword>
<organism evidence="1 2">
    <name type="scientific">Gossypium stocksii</name>
    <dbReference type="NCBI Taxonomy" id="47602"/>
    <lineage>
        <taxon>Eukaryota</taxon>
        <taxon>Viridiplantae</taxon>
        <taxon>Streptophyta</taxon>
        <taxon>Embryophyta</taxon>
        <taxon>Tracheophyta</taxon>
        <taxon>Spermatophyta</taxon>
        <taxon>Magnoliopsida</taxon>
        <taxon>eudicotyledons</taxon>
        <taxon>Gunneridae</taxon>
        <taxon>Pentapetalae</taxon>
        <taxon>rosids</taxon>
        <taxon>malvids</taxon>
        <taxon>Malvales</taxon>
        <taxon>Malvaceae</taxon>
        <taxon>Malvoideae</taxon>
        <taxon>Gossypium</taxon>
    </lineage>
</organism>
<reference evidence="1 2" key="1">
    <citation type="journal article" date="2021" name="Plant Biotechnol. J.">
        <title>Multi-omics assisted identification of the key and species-specific regulatory components of drought-tolerant mechanisms in Gossypium stocksii.</title>
        <authorList>
            <person name="Yu D."/>
            <person name="Ke L."/>
            <person name="Zhang D."/>
            <person name="Wu Y."/>
            <person name="Sun Y."/>
            <person name="Mei J."/>
            <person name="Sun J."/>
            <person name="Sun Y."/>
        </authorList>
    </citation>
    <scope>NUCLEOTIDE SEQUENCE [LARGE SCALE GENOMIC DNA]</scope>
    <source>
        <strain evidence="2">cv. E1</strain>
        <tissue evidence="1">Leaf</tissue>
    </source>
</reference>